<keyword evidence="1" id="KW-0808">Transferase</keyword>
<keyword evidence="2" id="KW-1185">Reference proteome</keyword>
<dbReference type="AlphaFoldDB" id="A0A5M8FPL1"/>
<sequence>MRDDRRMNKTGVEQTLGLLRDWLESEAQSARHPHNVASLPDLPTHGRWLDAEGLLPVLAGLATGLRLREPDRDHDPLPDPAWRAQRLNCVGRSLRLKIAGAAVRDALDAWGGPWAFIKGFALARSVYEYPWMRLAADIDLLVRPQDLDAAVAALRAAGARPIAGSVQGHERALTVRGVEIDLHNAPMSKGRLRHNPAERWLGRRCRIDGYPCLSAHDELLLSLIHPAVTEYLAARLVRMLDIALQVRRSREPVDWPRLADDARRLGLANAAFATAIRVNHLFSSGPDALIPLSFMNALRVDPLRRRYWRFWLDRQPDQLFRRSPLRAGLLFGLWLNDSPRDLLRALDYKRRHW</sequence>
<proteinExistence type="predicted"/>
<dbReference type="Gene3D" id="3.30.460.40">
    <property type="match status" value="1"/>
</dbReference>
<gene>
    <name evidence="1" type="ORF">F2Q65_05050</name>
</gene>
<dbReference type="Proteomes" id="UP000322981">
    <property type="component" value="Unassembled WGS sequence"/>
</dbReference>
<name>A0A5M8FPL1_9GAMM</name>
<dbReference type="EMBL" id="VWXX01000004">
    <property type="protein sequence ID" value="KAA6186737.1"/>
    <property type="molecule type" value="Genomic_DNA"/>
</dbReference>
<comment type="caution">
    <text evidence="1">The sequence shown here is derived from an EMBL/GenBank/DDBJ whole genome shotgun (WGS) entry which is preliminary data.</text>
</comment>
<evidence type="ECO:0000313" key="2">
    <source>
        <dbReference type="Proteomes" id="UP000322981"/>
    </source>
</evidence>
<dbReference type="OrthoDB" id="5366220at2"/>
<accession>A0A5M8FPL1</accession>
<reference evidence="1 2" key="1">
    <citation type="submission" date="2019-09" db="EMBL/GenBank/DDBJ databases">
        <title>Whole-genome sequence of the purple sulfur bacterium Thiohalocapsa marina DSM 19078.</title>
        <authorList>
            <person name="Kyndt J.A."/>
            <person name="Meyer T.E."/>
        </authorList>
    </citation>
    <scope>NUCLEOTIDE SEQUENCE [LARGE SCALE GENOMIC DNA]</scope>
    <source>
        <strain evidence="1 2">DSM 19078</strain>
    </source>
</reference>
<dbReference type="Pfam" id="PF14907">
    <property type="entry name" value="NTP_transf_5"/>
    <property type="match status" value="1"/>
</dbReference>
<dbReference type="InterPro" id="IPR039498">
    <property type="entry name" value="NTP_transf_5"/>
</dbReference>
<dbReference type="GO" id="GO:0016740">
    <property type="term" value="F:transferase activity"/>
    <property type="evidence" value="ECO:0007669"/>
    <property type="project" value="UniProtKB-KW"/>
</dbReference>
<protein>
    <submittedName>
        <fullName evidence="1">Nucleotidyltransferase family protein</fullName>
    </submittedName>
</protein>
<evidence type="ECO:0000313" key="1">
    <source>
        <dbReference type="EMBL" id="KAA6186737.1"/>
    </source>
</evidence>
<organism evidence="1 2">
    <name type="scientific">Thiohalocapsa marina</name>
    <dbReference type="NCBI Taxonomy" id="424902"/>
    <lineage>
        <taxon>Bacteria</taxon>
        <taxon>Pseudomonadati</taxon>
        <taxon>Pseudomonadota</taxon>
        <taxon>Gammaproteobacteria</taxon>
        <taxon>Chromatiales</taxon>
        <taxon>Chromatiaceae</taxon>
        <taxon>Thiohalocapsa</taxon>
    </lineage>
</organism>